<evidence type="ECO:0000256" key="2">
    <source>
        <dbReference type="ARBA" id="ARBA00006671"/>
    </source>
</evidence>
<dbReference type="SUPFAM" id="SSF49401">
    <property type="entry name" value="Bacterial adhesins"/>
    <property type="match status" value="1"/>
</dbReference>
<dbReference type="InterPro" id="IPR000259">
    <property type="entry name" value="Adhesion_dom_fimbrial"/>
</dbReference>
<accession>A0A3P8L2N3</accession>
<dbReference type="PANTHER" id="PTHR33420">
    <property type="entry name" value="FIMBRIAL SUBUNIT ELFA-RELATED"/>
    <property type="match status" value="1"/>
</dbReference>
<feature type="signal peptide" evidence="5">
    <location>
        <begin position="1"/>
        <end position="19"/>
    </location>
</feature>
<evidence type="ECO:0000256" key="3">
    <source>
        <dbReference type="ARBA" id="ARBA00022729"/>
    </source>
</evidence>
<keyword evidence="3 5" id="KW-0732">Signal</keyword>
<sequence length="348" mass="37350">MKKMIVLLAGIFFCGGVSAARLCTYTDSSGNGYGVEERQGMTLYPYISADPTLPVGSILYSRTVGGMDLHHRLYTCGAGAQYIVAVNRPEVPGLVVRGMPVYETGAPGIGIQFSDIFSSRIGKQIVGEAGSWPTPFSKSSQFTATPHFSAWLIKTGPIDTGGANNINVEIEFRVADPAGALPYERRGAIYWVNPKTTRITFRNESCNISLKGPGTVNLQRITRSELLALARGATTGKGKAIDMNITCPTELQGKKLTYWFNPKGSVATDPGVLENTIPVVPGGGGANNVGIILKKDNTPVKFFDTGAYTISSLSLDQDISFTADYFKINDDISDGLVKAMIEVVIQED</sequence>
<dbReference type="PANTHER" id="PTHR33420:SF3">
    <property type="entry name" value="FIMBRIAL SUBUNIT ELFA"/>
    <property type="match status" value="1"/>
</dbReference>
<dbReference type="GO" id="GO:0043709">
    <property type="term" value="P:cell adhesion involved in single-species biofilm formation"/>
    <property type="evidence" value="ECO:0007669"/>
    <property type="project" value="TreeGrafter"/>
</dbReference>
<name>A0A3P8L2N3_RAOTE</name>
<dbReference type="GO" id="GO:0009289">
    <property type="term" value="C:pilus"/>
    <property type="evidence" value="ECO:0007669"/>
    <property type="project" value="UniProtKB-SubCell"/>
</dbReference>
<dbReference type="InterPro" id="IPR050263">
    <property type="entry name" value="Bact_Fimbrial_Adh_Pro"/>
</dbReference>
<gene>
    <name evidence="7" type="ORF">NCTC13098_06525</name>
</gene>
<dbReference type="AlphaFoldDB" id="A0A3P8L2N3"/>
<evidence type="ECO:0000256" key="1">
    <source>
        <dbReference type="ARBA" id="ARBA00004561"/>
    </source>
</evidence>
<evidence type="ECO:0000313" key="7">
    <source>
        <dbReference type="EMBL" id="VDR30092.1"/>
    </source>
</evidence>
<comment type="similarity">
    <text evidence="2">Belongs to the fimbrial protein family.</text>
</comment>
<dbReference type="Gene3D" id="2.60.40.3310">
    <property type="match status" value="1"/>
</dbReference>
<evidence type="ECO:0000256" key="5">
    <source>
        <dbReference type="SAM" id="SignalP"/>
    </source>
</evidence>
<evidence type="ECO:0000256" key="4">
    <source>
        <dbReference type="ARBA" id="ARBA00023263"/>
    </source>
</evidence>
<dbReference type="EMBL" id="LR131271">
    <property type="protein sequence ID" value="VDR30092.1"/>
    <property type="molecule type" value="Genomic_DNA"/>
</dbReference>
<evidence type="ECO:0000259" key="6">
    <source>
        <dbReference type="Pfam" id="PF00419"/>
    </source>
</evidence>
<protein>
    <submittedName>
        <fullName evidence="7">P pilus assembly protein, pilin FimA</fullName>
    </submittedName>
</protein>
<feature type="domain" description="Fimbrial-type adhesion" evidence="6">
    <location>
        <begin position="202"/>
        <end position="345"/>
    </location>
</feature>
<comment type="subcellular location">
    <subcellularLocation>
        <location evidence="1">Fimbrium</location>
    </subcellularLocation>
</comment>
<dbReference type="InterPro" id="IPR008966">
    <property type="entry name" value="Adhesion_dom_sf"/>
</dbReference>
<reference evidence="7 8" key="1">
    <citation type="submission" date="2018-12" db="EMBL/GenBank/DDBJ databases">
        <authorList>
            <consortium name="Pathogen Informatics"/>
        </authorList>
    </citation>
    <scope>NUCLEOTIDE SEQUENCE [LARGE SCALE GENOMIC DNA]</scope>
    <source>
        <strain evidence="7 8">NCTC13098</strain>
    </source>
</reference>
<dbReference type="Pfam" id="PF00419">
    <property type="entry name" value="Fimbrial"/>
    <property type="match status" value="1"/>
</dbReference>
<organism evidence="7 8">
    <name type="scientific">Raoultella terrigena</name>
    <name type="common">Klebsiella terrigena</name>
    <dbReference type="NCBI Taxonomy" id="577"/>
    <lineage>
        <taxon>Bacteria</taxon>
        <taxon>Pseudomonadati</taxon>
        <taxon>Pseudomonadota</taxon>
        <taxon>Gammaproteobacteria</taxon>
        <taxon>Enterobacterales</taxon>
        <taxon>Enterobacteriaceae</taxon>
        <taxon>Klebsiella/Raoultella group</taxon>
        <taxon>Raoultella</taxon>
    </lineage>
</organism>
<proteinExistence type="inferred from homology"/>
<dbReference type="KEGG" id="rtg:NCTC13098_06525"/>
<dbReference type="InterPro" id="IPR036937">
    <property type="entry name" value="Adhesion_dom_fimbrial_sf"/>
</dbReference>
<dbReference type="Proteomes" id="UP000274346">
    <property type="component" value="Chromosome"/>
</dbReference>
<dbReference type="Gene3D" id="2.60.40.1090">
    <property type="entry name" value="Fimbrial-type adhesion domain"/>
    <property type="match status" value="1"/>
</dbReference>
<evidence type="ECO:0000313" key="8">
    <source>
        <dbReference type="Proteomes" id="UP000274346"/>
    </source>
</evidence>
<keyword evidence="4" id="KW-0281">Fimbrium</keyword>
<feature type="chain" id="PRO_5018177522" evidence="5">
    <location>
        <begin position="20"/>
        <end position="348"/>
    </location>
</feature>